<protein>
    <submittedName>
        <fullName evidence="2">Uncharacterized protein</fullName>
    </submittedName>
</protein>
<organism evidence="2 3">
    <name type="scientific">Phakopsora pachyrhizi</name>
    <name type="common">Asian soybean rust disease fungus</name>
    <dbReference type="NCBI Taxonomy" id="170000"/>
    <lineage>
        <taxon>Eukaryota</taxon>
        <taxon>Fungi</taxon>
        <taxon>Dikarya</taxon>
        <taxon>Basidiomycota</taxon>
        <taxon>Pucciniomycotina</taxon>
        <taxon>Pucciniomycetes</taxon>
        <taxon>Pucciniales</taxon>
        <taxon>Phakopsoraceae</taxon>
        <taxon>Phakopsora</taxon>
    </lineage>
</organism>
<feature type="compositionally biased region" description="Basic and acidic residues" evidence="1">
    <location>
        <begin position="331"/>
        <end position="344"/>
    </location>
</feature>
<feature type="compositionally biased region" description="Basic residues" evidence="1">
    <location>
        <begin position="362"/>
        <end position="382"/>
    </location>
</feature>
<proteinExistence type="predicted"/>
<dbReference type="Proteomes" id="UP001153365">
    <property type="component" value="Unassembled WGS sequence"/>
</dbReference>
<comment type="caution">
    <text evidence="2">The sequence shown here is derived from an EMBL/GenBank/DDBJ whole genome shotgun (WGS) entry which is preliminary data.</text>
</comment>
<evidence type="ECO:0000313" key="3">
    <source>
        <dbReference type="Proteomes" id="UP001153365"/>
    </source>
</evidence>
<evidence type="ECO:0000313" key="2">
    <source>
        <dbReference type="EMBL" id="CAH7677497.1"/>
    </source>
</evidence>
<feature type="compositionally biased region" description="Low complexity" evidence="1">
    <location>
        <begin position="345"/>
        <end position="361"/>
    </location>
</feature>
<name>A0AAV0B3L9_PHAPC</name>
<dbReference type="EMBL" id="CALTRL010003066">
    <property type="protein sequence ID" value="CAH7677497.1"/>
    <property type="molecule type" value="Genomic_DNA"/>
</dbReference>
<sequence>MAMEGLNKLDPSLPLKASWLTKVGQVYRRSQLAGKTAGGGGSKTLPTSFQNGQTMTTDGTHGRGKETVQGVGALWKRGGRPCDSSGNKSGGGAKAAGVVEDLVKENEVNRSKEVFVGEDEGVANEEKNNWIKPTGATDLPYEDEVDEYDDWRNNLSNLRVRVESDSKGHLEVDHEAYWLGVPLDAGVLQKDLIDCVDLFEVRKVGEDQLSIITEKCVQDKLNIFMKLILHPSMLAPLAEELKLQTDGQDQPMRASMIGPNQLTCTYNAMNVTKRASQKEGLAKELVDGVCEGSEPSKAIKGSGEVLKLLMKGMDELKMTRRKTHNSGVGQRSREYWSDNKEKNKSGSIGVKKSSSTSLKINKNSKKKRKEKMKSNKKKKKEKRGRENNSNIKEQQQPTILKTGPSKGPGRLHDLGAWELAGGGSGINGSLFVVQGSPDAIEPGLQVFLFSKVRQKKKEKGEGKTNQHTSFEAVTPIAGTVAPGVGILAGGAGKDTGKAAGNCWSVDCCAARERGIVRKGRWWWQKRGGKVDEVVINCLPAINDILIGGGGAKLRWRPANLSCRLGRVIFGQELKKLVRFLIDEICDGKTMQGYQGRYGWGREWHGKVIGVWWWKDEMEAVLDDLVKEVPREVKGGFCWFLLGFEDEGVAEQKLVGGAHQGPSDWVKPTGATDL</sequence>
<evidence type="ECO:0000256" key="1">
    <source>
        <dbReference type="SAM" id="MobiDB-lite"/>
    </source>
</evidence>
<gene>
    <name evidence="2" type="ORF">PPACK8108_LOCUS12656</name>
</gene>
<keyword evidence="3" id="KW-1185">Reference proteome</keyword>
<accession>A0AAV0B3L9</accession>
<feature type="region of interest" description="Disordered" evidence="1">
    <location>
        <begin position="318"/>
        <end position="407"/>
    </location>
</feature>
<reference evidence="2" key="1">
    <citation type="submission" date="2022-06" db="EMBL/GenBank/DDBJ databases">
        <authorList>
            <consortium name="SYNGENTA / RWTH Aachen University"/>
        </authorList>
    </citation>
    <scope>NUCLEOTIDE SEQUENCE</scope>
</reference>
<dbReference type="AlphaFoldDB" id="A0AAV0B3L9"/>